<sequence>MTPDFRVPGTLNSEDGLERGSEEPDAEGQDTEESAEAESGEREKTEKRPGTTSVSTEAEHTEDRERSEESLRRGVAMSQDGSG</sequence>
<evidence type="ECO:0000256" key="1">
    <source>
        <dbReference type="SAM" id="MobiDB-lite"/>
    </source>
</evidence>
<protein>
    <submittedName>
        <fullName evidence="2">Uncharacterized protein</fullName>
    </submittedName>
</protein>
<dbReference type="EMBL" id="JANPWB010000012">
    <property type="protein sequence ID" value="KAJ1114378.1"/>
    <property type="molecule type" value="Genomic_DNA"/>
</dbReference>
<gene>
    <name evidence="2" type="ORF">NDU88_002616</name>
</gene>
<feature type="region of interest" description="Disordered" evidence="1">
    <location>
        <begin position="1"/>
        <end position="83"/>
    </location>
</feature>
<feature type="compositionally biased region" description="Basic and acidic residues" evidence="1">
    <location>
        <begin position="39"/>
        <end position="49"/>
    </location>
</feature>
<feature type="compositionally biased region" description="Acidic residues" evidence="1">
    <location>
        <begin position="23"/>
        <end position="38"/>
    </location>
</feature>
<evidence type="ECO:0000313" key="3">
    <source>
        <dbReference type="Proteomes" id="UP001066276"/>
    </source>
</evidence>
<organism evidence="2 3">
    <name type="scientific">Pleurodeles waltl</name>
    <name type="common">Iberian ribbed newt</name>
    <dbReference type="NCBI Taxonomy" id="8319"/>
    <lineage>
        <taxon>Eukaryota</taxon>
        <taxon>Metazoa</taxon>
        <taxon>Chordata</taxon>
        <taxon>Craniata</taxon>
        <taxon>Vertebrata</taxon>
        <taxon>Euteleostomi</taxon>
        <taxon>Amphibia</taxon>
        <taxon>Batrachia</taxon>
        <taxon>Caudata</taxon>
        <taxon>Salamandroidea</taxon>
        <taxon>Salamandridae</taxon>
        <taxon>Pleurodelinae</taxon>
        <taxon>Pleurodeles</taxon>
    </lineage>
</organism>
<reference evidence="2" key="1">
    <citation type="journal article" date="2022" name="bioRxiv">
        <title>Sequencing and chromosome-scale assembly of the giantPleurodeles waltlgenome.</title>
        <authorList>
            <person name="Brown T."/>
            <person name="Elewa A."/>
            <person name="Iarovenko S."/>
            <person name="Subramanian E."/>
            <person name="Araus A.J."/>
            <person name="Petzold A."/>
            <person name="Susuki M."/>
            <person name="Suzuki K.-i.T."/>
            <person name="Hayashi T."/>
            <person name="Toyoda A."/>
            <person name="Oliveira C."/>
            <person name="Osipova E."/>
            <person name="Leigh N.D."/>
            <person name="Simon A."/>
            <person name="Yun M.H."/>
        </authorList>
    </citation>
    <scope>NUCLEOTIDE SEQUENCE</scope>
    <source>
        <strain evidence="2">20211129_DDA</strain>
        <tissue evidence="2">Liver</tissue>
    </source>
</reference>
<proteinExistence type="predicted"/>
<keyword evidence="3" id="KW-1185">Reference proteome</keyword>
<dbReference type="AlphaFoldDB" id="A0AAV7NJ47"/>
<accession>A0AAV7NJ47</accession>
<dbReference type="Proteomes" id="UP001066276">
    <property type="component" value="Chromosome 8"/>
</dbReference>
<feature type="compositionally biased region" description="Basic and acidic residues" evidence="1">
    <location>
        <begin position="57"/>
        <end position="72"/>
    </location>
</feature>
<comment type="caution">
    <text evidence="2">The sequence shown here is derived from an EMBL/GenBank/DDBJ whole genome shotgun (WGS) entry which is preliminary data.</text>
</comment>
<name>A0AAV7NJ47_PLEWA</name>
<evidence type="ECO:0000313" key="2">
    <source>
        <dbReference type="EMBL" id="KAJ1114378.1"/>
    </source>
</evidence>